<reference evidence="2" key="1">
    <citation type="journal article" date="2019" name="Int. J. Syst. Evol. Microbiol.">
        <title>The Global Catalogue of Microorganisms (GCM) 10K type strain sequencing project: providing services to taxonomists for standard genome sequencing and annotation.</title>
        <authorList>
            <consortium name="The Broad Institute Genomics Platform"/>
            <consortium name="The Broad Institute Genome Sequencing Center for Infectious Disease"/>
            <person name="Wu L."/>
            <person name="Ma J."/>
        </authorList>
    </citation>
    <scope>NUCLEOTIDE SEQUENCE [LARGE SCALE GENOMIC DNA]</scope>
    <source>
        <strain evidence="2">KCTC 23723</strain>
    </source>
</reference>
<dbReference type="InterPro" id="IPR018714">
    <property type="entry name" value="DUF2237"/>
</dbReference>
<evidence type="ECO:0008006" key="3">
    <source>
        <dbReference type="Google" id="ProtNLM"/>
    </source>
</evidence>
<dbReference type="EMBL" id="BMYR01000003">
    <property type="protein sequence ID" value="GGW56062.1"/>
    <property type="molecule type" value="Genomic_DNA"/>
</dbReference>
<keyword evidence="2" id="KW-1185">Reference proteome</keyword>
<organism evidence="1 2">
    <name type="scientific">Alishewanella tabrizica</name>
    <dbReference type="NCBI Taxonomy" id="671278"/>
    <lineage>
        <taxon>Bacteria</taxon>
        <taxon>Pseudomonadati</taxon>
        <taxon>Pseudomonadota</taxon>
        <taxon>Gammaproteobacteria</taxon>
        <taxon>Alteromonadales</taxon>
        <taxon>Alteromonadaceae</taxon>
        <taxon>Alishewanella</taxon>
    </lineage>
</organism>
<sequence>MEKNILGGDLVACCFAPKTGFFRDGYCRTSGADTGSHVLCAAITDDFLEYTLKRGNDLITPKPEWNFPGLKAGDFWCLCALRWLEAEQAGAAPLLKLSACHERALTFAPLSLYQAYAVAEE</sequence>
<evidence type="ECO:0000313" key="1">
    <source>
        <dbReference type="EMBL" id="GGW56062.1"/>
    </source>
</evidence>
<dbReference type="RefSeq" id="WP_189481189.1">
    <property type="nucleotide sequence ID" value="NZ_BMYR01000003.1"/>
</dbReference>
<comment type="caution">
    <text evidence="1">The sequence shown here is derived from an EMBL/GenBank/DDBJ whole genome shotgun (WGS) entry which is preliminary data.</text>
</comment>
<protein>
    <recommendedName>
        <fullName evidence="3">DUF2237 domain-containing protein</fullName>
    </recommendedName>
</protein>
<dbReference type="Pfam" id="PF09996">
    <property type="entry name" value="DUF2237"/>
    <property type="match status" value="1"/>
</dbReference>
<gene>
    <name evidence="1" type="ORF">GCM10008111_10300</name>
</gene>
<dbReference type="Proteomes" id="UP000634667">
    <property type="component" value="Unassembled WGS sequence"/>
</dbReference>
<accession>A0ABQ2WJA8</accession>
<dbReference type="PANTHER" id="PTHR37466">
    <property type="entry name" value="SLR1628 PROTEIN"/>
    <property type="match status" value="1"/>
</dbReference>
<evidence type="ECO:0000313" key="2">
    <source>
        <dbReference type="Proteomes" id="UP000634667"/>
    </source>
</evidence>
<dbReference type="PANTHER" id="PTHR37466:SF1">
    <property type="entry name" value="SLR1628 PROTEIN"/>
    <property type="match status" value="1"/>
</dbReference>
<proteinExistence type="predicted"/>
<dbReference type="Gene3D" id="3.30.56.110">
    <property type="entry name" value="Protein of unknown function DUF2237"/>
    <property type="match status" value="1"/>
</dbReference>
<name>A0ABQ2WJA8_9ALTE</name>